<evidence type="ECO:0000313" key="3">
    <source>
        <dbReference type="Proteomes" id="UP000008561"/>
    </source>
</evidence>
<feature type="region of interest" description="Disordered" evidence="1">
    <location>
        <begin position="35"/>
        <end position="65"/>
    </location>
</feature>
<evidence type="ECO:0008006" key="4">
    <source>
        <dbReference type="Google" id="ProtNLM"/>
    </source>
</evidence>
<sequence length="279" mass="29308">MKFSRNLLTSIRYTCLLAVILIGFVAIVGTGGGGGGGGGGATTPATTTDSDNDDDDGGTGDTTPNASCGAYVAPGVWKEFDCYNLAAIGKTTGDDPFTPSWRLIGGYWQWGRKGPSSSQWYDTNTSNFAHGPTGPGSSEANDGAISAWDASDAPDGALSDAFKTSNDPCPAGYRVPTESQWTGVDANNAQSIVGSSWSESITNYSSAYLFGDDLMLPAAGLRYDYSGSLYRRGSHGYYWSSTEYSGGIRSAWTLYVRSSNAATSSHYRSYGGSVRCIAE</sequence>
<dbReference type="eggNOG" id="ENOG5033HFN">
    <property type="taxonomic scope" value="Bacteria"/>
</dbReference>
<keyword evidence="3" id="KW-1185">Reference proteome</keyword>
<organism evidence="2 3">
    <name type="scientific">Desulfosudis oleivorans (strain DSM 6200 / JCM 39069 / Hxd3)</name>
    <name type="common">Desulfococcus oleovorans</name>
    <dbReference type="NCBI Taxonomy" id="96561"/>
    <lineage>
        <taxon>Bacteria</taxon>
        <taxon>Pseudomonadati</taxon>
        <taxon>Thermodesulfobacteriota</taxon>
        <taxon>Desulfobacteria</taxon>
        <taxon>Desulfobacterales</taxon>
        <taxon>Desulfosudaceae</taxon>
        <taxon>Desulfosudis</taxon>
    </lineage>
</organism>
<proteinExistence type="predicted"/>
<reference evidence="2 3" key="1">
    <citation type="submission" date="2007-10" db="EMBL/GenBank/DDBJ databases">
        <title>Complete sequence of Desulfococcus oleovorans Hxd3.</title>
        <authorList>
            <consortium name="US DOE Joint Genome Institute"/>
            <person name="Copeland A."/>
            <person name="Lucas S."/>
            <person name="Lapidus A."/>
            <person name="Barry K."/>
            <person name="Glavina del Rio T."/>
            <person name="Dalin E."/>
            <person name="Tice H."/>
            <person name="Pitluck S."/>
            <person name="Kiss H."/>
            <person name="Brettin T."/>
            <person name="Bruce D."/>
            <person name="Detter J.C."/>
            <person name="Han C."/>
            <person name="Schmutz J."/>
            <person name="Larimer F."/>
            <person name="Land M."/>
            <person name="Hauser L."/>
            <person name="Kyrpides N."/>
            <person name="Kim E."/>
            <person name="Wawrik B."/>
            <person name="Richardson P."/>
        </authorList>
    </citation>
    <scope>NUCLEOTIDE SEQUENCE [LARGE SCALE GENOMIC DNA]</scope>
    <source>
        <strain evidence="3">DSM 6200 / JCM 39069 / Hxd3</strain>
    </source>
</reference>
<dbReference type="AlphaFoldDB" id="A8ZYX6"/>
<name>A8ZYX6_DESOH</name>
<feature type="region of interest" description="Disordered" evidence="1">
    <location>
        <begin position="129"/>
        <end position="149"/>
    </location>
</feature>
<dbReference type="Proteomes" id="UP000008561">
    <property type="component" value="Chromosome"/>
</dbReference>
<dbReference type="EMBL" id="CP000859">
    <property type="protein sequence ID" value="ABW68749.1"/>
    <property type="molecule type" value="Genomic_DNA"/>
</dbReference>
<dbReference type="RefSeq" id="WP_012176360.1">
    <property type="nucleotide sequence ID" value="NC_009943.1"/>
</dbReference>
<evidence type="ECO:0000256" key="1">
    <source>
        <dbReference type="SAM" id="MobiDB-lite"/>
    </source>
</evidence>
<dbReference type="OrthoDB" id="9765957at2"/>
<dbReference type="HOGENOM" id="CLU_996503_0_0_7"/>
<dbReference type="STRING" id="96561.Dole_2946"/>
<dbReference type="KEGG" id="dol:Dole_2946"/>
<gene>
    <name evidence="2" type="ordered locus">Dole_2946</name>
</gene>
<accession>A8ZYX6</accession>
<protein>
    <recommendedName>
        <fullName evidence="4">Fibrobacter succinogenes major paralogous domain-containing protein</fullName>
    </recommendedName>
</protein>
<evidence type="ECO:0000313" key="2">
    <source>
        <dbReference type="EMBL" id="ABW68749.1"/>
    </source>
</evidence>